<evidence type="ECO:0000313" key="4">
    <source>
        <dbReference type="Proteomes" id="UP000806378"/>
    </source>
</evidence>
<reference evidence="3" key="1">
    <citation type="submission" date="2020-05" db="EMBL/GenBank/DDBJ databases">
        <title>WGS assembly of Corymbia citriodora subspecies variegata.</title>
        <authorList>
            <person name="Barry K."/>
            <person name="Hundley H."/>
            <person name="Shu S."/>
            <person name="Jenkins J."/>
            <person name="Grimwood J."/>
            <person name="Baten A."/>
        </authorList>
    </citation>
    <scope>NUCLEOTIDE SEQUENCE</scope>
    <source>
        <strain evidence="3">CV2-018</strain>
    </source>
</reference>
<evidence type="ECO:0000313" key="3">
    <source>
        <dbReference type="EMBL" id="KAF7847193.1"/>
    </source>
</evidence>
<dbReference type="InterPro" id="IPR006947">
    <property type="entry name" value="EGF_alliinase"/>
</dbReference>
<dbReference type="Gramene" id="rna-gnl|WGS:JABURB|Cocit.L3239.1">
    <property type="protein sequence ID" value="cds-KAF7847193.1"/>
    <property type="gene ID" value="gene-BT93_L3239"/>
</dbReference>
<evidence type="ECO:0000256" key="1">
    <source>
        <dbReference type="SAM" id="Phobius"/>
    </source>
</evidence>
<comment type="caution">
    <text evidence="3">The sequence shown here is derived from an EMBL/GenBank/DDBJ whole genome shotgun (WGS) entry which is preliminary data.</text>
</comment>
<evidence type="ECO:0000259" key="2">
    <source>
        <dbReference type="Pfam" id="PF04863"/>
    </source>
</evidence>
<dbReference type="GO" id="GO:0016846">
    <property type="term" value="F:carbon-sulfur lyase activity"/>
    <property type="evidence" value="ECO:0007669"/>
    <property type="project" value="InterPro"/>
</dbReference>
<keyword evidence="4" id="KW-1185">Reference proteome</keyword>
<keyword evidence="1" id="KW-0812">Transmembrane</keyword>
<dbReference type="EMBL" id="MU091128">
    <property type="protein sequence ID" value="KAF7847193.1"/>
    <property type="molecule type" value="Genomic_DNA"/>
</dbReference>
<gene>
    <name evidence="3" type="ORF">BT93_L3239</name>
</gene>
<organism evidence="3 4">
    <name type="scientific">Corymbia citriodora subsp. variegata</name>
    <dbReference type="NCBI Taxonomy" id="360336"/>
    <lineage>
        <taxon>Eukaryota</taxon>
        <taxon>Viridiplantae</taxon>
        <taxon>Streptophyta</taxon>
        <taxon>Embryophyta</taxon>
        <taxon>Tracheophyta</taxon>
        <taxon>Spermatophyta</taxon>
        <taxon>Magnoliopsida</taxon>
        <taxon>eudicotyledons</taxon>
        <taxon>Gunneridae</taxon>
        <taxon>Pentapetalae</taxon>
        <taxon>rosids</taxon>
        <taxon>malvids</taxon>
        <taxon>Myrtales</taxon>
        <taxon>Myrtaceae</taxon>
        <taxon>Myrtoideae</taxon>
        <taxon>Eucalypteae</taxon>
        <taxon>Corymbia</taxon>
    </lineage>
</organism>
<sequence length="128" mass="13280">MARPESSIYKLCLVCSMIGNLLFGVNLYVGPRGVWNWCGKAAAEAKLAAAEACSGHGRAFLNVVLVDGRPICKCNPCYGGPDCSLFLPSCAADADRSVSISPSLVNGHGMLGTANVIDKDIISSSSVS</sequence>
<dbReference type="Proteomes" id="UP000806378">
    <property type="component" value="Unassembled WGS sequence"/>
</dbReference>
<dbReference type="Gene3D" id="2.10.25.30">
    <property type="entry name" value="EGF-like, alliinase"/>
    <property type="match status" value="1"/>
</dbReference>
<accession>A0A8T0CI24</accession>
<dbReference type="Pfam" id="PF04863">
    <property type="entry name" value="EGF_alliinase"/>
    <property type="match status" value="1"/>
</dbReference>
<keyword evidence="1" id="KW-1133">Transmembrane helix</keyword>
<protein>
    <recommendedName>
        <fullName evidence="2">Alliinase EGF-like domain-containing protein</fullName>
    </recommendedName>
</protein>
<keyword evidence="1" id="KW-0472">Membrane</keyword>
<proteinExistence type="predicted"/>
<dbReference type="AlphaFoldDB" id="A0A8T0CI24"/>
<feature type="transmembrane region" description="Helical" evidence="1">
    <location>
        <begin position="7"/>
        <end position="29"/>
    </location>
</feature>
<feature type="domain" description="Alliinase EGF-like" evidence="2">
    <location>
        <begin position="36"/>
        <end position="90"/>
    </location>
</feature>
<dbReference type="OrthoDB" id="692322at2759"/>
<dbReference type="InterPro" id="IPR037029">
    <property type="entry name" value="Alliinase_N_sf"/>
</dbReference>
<name>A0A8T0CI24_CORYI</name>